<dbReference type="InterPro" id="IPR001623">
    <property type="entry name" value="DnaJ_domain"/>
</dbReference>
<keyword evidence="2" id="KW-0472">Membrane</keyword>
<feature type="region of interest" description="Disordered" evidence="1">
    <location>
        <begin position="93"/>
        <end position="120"/>
    </location>
</feature>
<dbReference type="InterPro" id="IPR018253">
    <property type="entry name" value="DnaJ_domain_CS"/>
</dbReference>
<name>A0A8J2NWI7_9HEXA</name>
<dbReference type="PANTHER" id="PTHR44873:SF1">
    <property type="entry name" value="DNAJ HOMOLOG SUBFAMILY C MEMBER 30, MITOCHONDRIAL"/>
    <property type="match status" value="1"/>
</dbReference>
<feature type="domain" description="J" evidence="3">
    <location>
        <begin position="24"/>
        <end position="86"/>
    </location>
</feature>
<protein>
    <recommendedName>
        <fullName evidence="3">J domain-containing protein</fullName>
    </recommendedName>
</protein>
<organism evidence="4 5">
    <name type="scientific">Allacma fusca</name>
    <dbReference type="NCBI Taxonomy" id="39272"/>
    <lineage>
        <taxon>Eukaryota</taxon>
        <taxon>Metazoa</taxon>
        <taxon>Ecdysozoa</taxon>
        <taxon>Arthropoda</taxon>
        <taxon>Hexapoda</taxon>
        <taxon>Collembola</taxon>
        <taxon>Symphypleona</taxon>
        <taxon>Sminthuridae</taxon>
        <taxon>Allacma</taxon>
    </lineage>
</organism>
<dbReference type="Pfam" id="PF00226">
    <property type="entry name" value="DnaJ"/>
    <property type="match status" value="1"/>
</dbReference>
<keyword evidence="5" id="KW-1185">Reference proteome</keyword>
<dbReference type="AlphaFoldDB" id="A0A8J2NWI7"/>
<keyword evidence="2" id="KW-1133">Transmembrane helix</keyword>
<evidence type="ECO:0000256" key="1">
    <source>
        <dbReference type="SAM" id="MobiDB-lite"/>
    </source>
</evidence>
<dbReference type="PANTHER" id="PTHR44873">
    <property type="entry name" value="DNAJ HOMOLOG SUBFAMILY C MEMBER 30, MITOCHONDRIAL"/>
    <property type="match status" value="1"/>
</dbReference>
<dbReference type="SMART" id="SM00271">
    <property type="entry name" value="DnaJ"/>
    <property type="match status" value="1"/>
</dbReference>
<dbReference type="InterPro" id="IPR053025">
    <property type="entry name" value="Mito_ATP_Synthase-Asso"/>
</dbReference>
<evidence type="ECO:0000313" key="5">
    <source>
        <dbReference type="Proteomes" id="UP000708208"/>
    </source>
</evidence>
<gene>
    <name evidence="4" type="ORF">AFUS01_LOCUS6565</name>
</gene>
<proteinExistence type="predicted"/>
<keyword evidence="2" id="KW-0812">Transmembrane</keyword>
<accession>A0A8J2NWI7</accession>
<evidence type="ECO:0000256" key="2">
    <source>
        <dbReference type="SAM" id="Phobius"/>
    </source>
</evidence>
<sequence length="244" mass="28796">MYNFRKYCKPVLYQLCFKRYTHRNYYDSLGISPKSSQGDIKKAYYNLSMRYHPDKAEGSESRFREITAAYEVLGNVKLRRLYDQGVINIATRQPSPEDLKKAEPQQPGEQSRFYRSKTPSTGRTQFYDYDEWSRMHYQRTLNRDIAKKSHRMRTQTTWDSRRAEDAGDNVIKFFVAIAGLVAFLGLMTSSASKDYDKPSPHKRLRQSCAVVRCRRKAQPNILATSRLLRFQRLLIFALVKERYR</sequence>
<dbReference type="OrthoDB" id="291007at2759"/>
<reference evidence="4" key="1">
    <citation type="submission" date="2021-06" db="EMBL/GenBank/DDBJ databases">
        <authorList>
            <person name="Hodson N. C."/>
            <person name="Mongue J. A."/>
            <person name="Jaron S. K."/>
        </authorList>
    </citation>
    <scope>NUCLEOTIDE SEQUENCE</scope>
</reference>
<dbReference type="EMBL" id="CAJVCH010043254">
    <property type="protein sequence ID" value="CAG7717090.1"/>
    <property type="molecule type" value="Genomic_DNA"/>
</dbReference>
<evidence type="ECO:0000313" key="4">
    <source>
        <dbReference type="EMBL" id="CAG7717090.1"/>
    </source>
</evidence>
<dbReference type="Proteomes" id="UP000708208">
    <property type="component" value="Unassembled WGS sequence"/>
</dbReference>
<dbReference type="CDD" id="cd06257">
    <property type="entry name" value="DnaJ"/>
    <property type="match status" value="1"/>
</dbReference>
<evidence type="ECO:0000259" key="3">
    <source>
        <dbReference type="PROSITE" id="PS50076"/>
    </source>
</evidence>
<feature type="transmembrane region" description="Helical" evidence="2">
    <location>
        <begin position="170"/>
        <end position="191"/>
    </location>
</feature>
<dbReference type="PROSITE" id="PS50076">
    <property type="entry name" value="DNAJ_2"/>
    <property type="match status" value="1"/>
</dbReference>
<dbReference type="PROSITE" id="PS00636">
    <property type="entry name" value="DNAJ_1"/>
    <property type="match status" value="1"/>
</dbReference>
<comment type="caution">
    <text evidence="4">The sequence shown here is derived from an EMBL/GenBank/DDBJ whole genome shotgun (WGS) entry which is preliminary data.</text>
</comment>